<dbReference type="GO" id="GO:0000462">
    <property type="term" value="P:maturation of SSU-rRNA from tricistronic rRNA transcript (SSU-rRNA, 5.8S rRNA, LSU-rRNA)"/>
    <property type="evidence" value="ECO:0007669"/>
    <property type="project" value="TreeGrafter"/>
</dbReference>
<dbReference type="SMART" id="SM00487">
    <property type="entry name" value="DEXDc"/>
    <property type="match status" value="1"/>
</dbReference>
<dbReference type="CDD" id="cd18791">
    <property type="entry name" value="SF2_C_RHA"/>
    <property type="match status" value="1"/>
</dbReference>
<evidence type="ECO:0000256" key="1">
    <source>
        <dbReference type="ARBA" id="ARBA00008792"/>
    </source>
</evidence>
<sequence>MTEHDKLDEEQEIQKLRNTIKEQDEKISETSRANRKRKELEENDSSHAFSGILSEDLIDDQGYNNDDDNLLIVESKKKKPKQKETVTLTPRELKQAKQLQKNAMRKLKQLETRAQQKEKRIDLYAKLQASALSQQNMELLTSSSTLGKHLTKKEQLKLILKKERAGIQLTQDEHDLLYRDRDIPACSDQSALMSNLSTGDSKQEKTKLQEQISDTKFMFAGSQTQVQTITGRAESITTHHGPPETRTNTSHAAADSSQQKDKSGAASSAASFAAQMMASLATLKHKTVTDSENDSVMKDKELEDILELRKSSVKKYVPSNPVELKTAATLGLHPNKSEVRSKGLKIREIERPKSVQDARYDLPVATMEFEVMDTIRNNDVTIICGETGSGKSTQVPQFLYEFGFSQSEQDGTFSHPFLIGVTQPRRVAAVSTAKRVCYEMGLGDGVSIRNGKKRSGNLVSYQTRYETAGLGSSTHIKFMTDGILLQEVQSDLLLRKYNVIILDEAHERGLNTDILIGLLSKAVPLRKEASLESNSALPPLKLVIMSATLRVEDFTGNTSLFPSITPAVVKVPGRTHPVTIHHSKVTELVNYEDAILKKVCKIHRKLPPGGILVFLTGKQEIVRMVKRLRKILCKQSDTKTFSFDDVSPSNASFNNDSLRDLDDDEADGDLFRNENDEDYDDVNDEEAPVKGTTDESEDGTPQKATILPLYSLLSSEDQAKVFAPVPDDHRLIIIATNIAETSITIPGISYVVDSGRQKCRNFNPLTGVASYDIMWISKAAADQRAGRAGRTGPGHCYRLYSSSMYVRHMDDFELPEVLSRPLEDVVLAMKAMHVNEIERFPFPTQPDRSQIKAAIKLLADLGCIDTSDETVEAGDGRITRLGSAVAKLPLGIRCGKMLLVAAQAGVLDYCIAMVAALSEKNPFNQNGQEVVDVEYIDGDGSSSEISEDGNEATTLKKKPHKWIHKAGDVLAVMLAVGAYTYAGKGAGGTSEKLACRKFCEENGLSYPIMERIQKMRLHLAGLSKLRLSMADSIASKSGSISYSMPPPTKLQEKLLCQAIASGLLDNIAMLAPVGSITGQHPFSLRSAYLSCSKSSNEPLFMDRNSVVYSRDSRLMPKWICYESLMRKTLKDGSTISVMKNITPIDPSWLGLIAQGSRLLSIGEPLSTPLPVYDFSKDAIMCCAKTKFGDQGWEVPPVRVAMPQALELHGKNSKSSFLPDDSFRWFGRYLLEGKVIPEMIDLEEMLTESPAAMTRQSLTKKATLLASRLASGNVHNLGALRIQWATVSKTFLFSELKMWVKEENRADAMVLLKKVVQKEIAMVQS</sequence>
<dbReference type="InterPro" id="IPR007502">
    <property type="entry name" value="Helicase-assoc_dom"/>
</dbReference>
<evidence type="ECO:0000256" key="8">
    <source>
        <dbReference type="SAM" id="Coils"/>
    </source>
</evidence>
<dbReference type="InterPro" id="IPR001650">
    <property type="entry name" value="Helicase_C-like"/>
</dbReference>
<evidence type="ECO:0000259" key="11">
    <source>
        <dbReference type="PROSITE" id="PS51194"/>
    </source>
</evidence>
<feature type="region of interest" description="Disordered" evidence="9">
    <location>
        <begin position="1"/>
        <end position="49"/>
    </location>
</feature>
<dbReference type="PANTHER" id="PTHR18934:SF99">
    <property type="entry name" value="ATP-DEPENDENT RNA HELICASE DHX37-RELATED"/>
    <property type="match status" value="1"/>
</dbReference>
<evidence type="ECO:0000256" key="3">
    <source>
        <dbReference type="ARBA" id="ARBA00022741"/>
    </source>
</evidence>
<dbReference type="SUPFAM" id="SSF52540">
    <property type="entry name" value="P-loop containing nucleoside triphosphate hydrolases"/>
    <property type="match status" value="1"/>
</dbReference>
<dbReference type="InterPro" id="IPR011709">
    <property type="entry name" value="DEAD-box_helicase_OB_fold"/>
</dbReference>
<keyword evidence="6" id="KW-0067">ATP-binding</keyword>
<keyword evidence="13" id="KW-1185">Reference proteome</keyword>
<dbReference type="Pfam" id="PF07717">
    <property type="entry name" value="OB_NTP_bind"/>
    <property type="match status" value="1"/>
</dbReference>
<feature type="compositionally biased region" description="Basic and acidic residues" evidence="9">
    <location>
        <begin position="1"/>
        <end position="29"/>
    </location>
</feature>
<dbReference type="EMBL" id="BDSP01000111">
    <property type="protein sequence ID" value="GAX17013.1"/>
    <property type="molecule type" value="Genomic_DNA"/>
</dbReference>
<dbReference type="GO" id="GO:0016887">
    <property type="term" value="F:ATP hydrolysis activity"/>
    <property type="evidence" value="ECO:0007669"/>
    <property type="project" value="RHEA"/>
</dbReference>
<dbReference type="SMART" id="SM00847">
    <property type="entry name" value="HA2"/>
    <property type="match status" value="1"/>
</dbReference>
<dbReference type="InterPro" id="IPR027417">
    <property type="entry name" value="P-loop_NTPase"/>
</dbReference>
<dbReference type="PROSITE" id="PS51194">
    <property type="entry name" value="HELICASE_CTER"/>
    <property type="match status" value="1"/>
</dbReference>
<dbReference type="InterPro" id="IPR014001">
    <property type="entry name" value="Helicase_ATP-bd"/>
</dbReference>
<feature type="domain" description="Helicase C-terminal" evidence="11">
    <location>
        <begin position="598"/>
        <end position="833"/>
    </location>
</feature>
<keyword evidence="8" id="KW-0175">Coiled coil</keyword>
<comment type="caution">
    <text evidence="12">The sequence shown here is derived from an EMBL/GenBank/DDBJ whole genome shotgun (WGS) entry which is preliminary data.</text>
</comment>
<dbReference type="GO" id="GO:0003723">
    <property type="term" value="F:RNA binding"/>
    <property type="evidence" value="ECO:0007669"/>
    <property type="project" value="TreeGrafter"/>
</dbReference>
<evidence type="ECO:0000256" key="5">
    <source>
        <dbReference type="ARBA" id="ARBA00022806"/>
    </source>
</evidence>
<dbReference type="GO" id="GO:0005524">
    <property type="term" value="F:ATP binding"/>
    <property type="evidence" value="ECO:0007669"/>
    <property type="project" value="UniProtKB-KW"/>
</dbReference>
<comment type="catalytic activity">
    <reaction evidence="7">
        <text>ATP + H2O = ADP + phosphate + H(+)</text>
        <dbReference type="Rhea" id="RHEA:13065"/>
        <dbReference type="ChEBI" id="CHEBI:15377"/>
        <dbReference type="ChEBI" id="CHEBI:15378"/>
        <dbReference type="ChEBI" id="CHEBI:30616"/>
        <dbReference type="ChEBI" id="CHEBI:43474"/>
        <dbReference type="ChEBI" id="CHEBI:456216"/>
        <dbReference type="EC" id="3.6.4.13"/>
    </reaction>
</comment>
<feature type="compositionally biased region" description="Polar residues" evidence="9">
    <location>
        <begin position="228"/>
        <end position="238"/>
    </location>
</feature>
<feature type="domain" description="Helicase ATP-binding" evidence="10">
    <location>
        <begin position="372"/>
        <end position="567"/>
    </location>
</feature>
<dbReference type="SMART" id="SM00490">
    <property type="entry name" value="HELICc"/>
    <property type="match status" value="1"/>
</dbReference>
<dbReference type="GO" id="GO:0003724">
    <property type="term" value="F:RNA helicase activity"/>
    <property type="evidence" value="ECO:0007669"/>
    <property type="project" value="UniProtKB-EC"/>
</dbReference>
<dbReference type="PROSITE" id="PS51192">
    <property type="entry name" value="HELICASE_ATP_BIND_1"/>
    <property type="match status" value="1"/>
</dbReference>
<dbReference type="Pfam" id="PF21010">
    <property type="entry name" value="HA2_C"/>
    <property type="match status" value="1"/>
</dbReference>
<dbReference type="Gene3D" id="1.20.120.1080">
    <property type="match status" value="1"/>
</dbReference>
<keyword evidence="5 12" id="KW-0347">Helicase</keyword>
<evidence type="ECO:0000313" key="12">
    <source>
        <dbReference type="EMBL" id="GAX17013.1"/>
    </source>
</evidence>
<evidence type="ECO:0000256" key="9">
    <source>
        <dbReference type="SAM" id="MobiDB-lite"/>
    </source>
</evidence>
<dbReference type="Proteomes" id="UP000198406">
    <property type="component" value="Unassembled WGS sequence"/>
</dbReference>
<reference evidence="12 13" key="1">
    <citation type="journal article" date="2015" name="Plant Cell">
        <title>Oil accumulation by the oleaginous diatom Fistulifera solaris as revealed by the genome and transcriptome.</title>
        <authorList>
            <person name="Tanaka T."/>
            <person name="Maeda Y."/>
            <person name="Veluchamy A."/>
            <person name="Tanaka M."/>
            <person name="Abida H."/>
            <person name="Marechal E."/>
            <person name="Bowler C."/>
            <person name="Muto M."/>
            <person name="Sunaga Y."/>
            <person name="Tanaka M."/>
            <person name="Yoshino T."/>
            <person name="Taniguchi T."/>
            <person name="Fukuda Y."/>
            <person name="Nemoto M."/>
            <person name="Matsumoto M."/>
            <person name="Wong P.S."/>
            <person name="Aburatani S."/>
            <person name="Fujibuchi W."/>
        </authorList>
    </citation>
    <scope>NUCLEOTIDE SEQUENCE [LARGE SCALE GENOMIC DNA]</scope>
    <source>
        <strain evidence="12 13">JPCC DA0580</strain>
    </source>
</reference>
<dbReference type="OrthoDB" id="10253254at2759"/>
<protein>
    <recommendedName>
        <fullName evidence="2">RNA helicase</fullName>
        <ecNumber evidence="2">3.6.4.13</ecNumber>
    </recommendedName>
</protein>
<dbReference type="InParanoid" id="A0A1Z5JSK1"/>
<name>A0A1Z5JSK1_FISSO</name>
<keyword evidence="3" id="KW-0547">Nucleotide-binding</keyword>
<evidence type="ECO:0000256" key="7">
    <source>
        <dbReference type="ARBA" id="ARBA00047984"/>
    </source>
</evidence>
<feature type="region of interest" description="Disordered" evidence="9">
    <location>
        <begin position="654"/>
        <end position="701"/>
    </location>
</feature>
<dbReference type="Pfam" id="PF00271">
    <property type="entry name" value="Helicase_C"/>
    <property type="match status" value="1"/>
</dbReference>
<gene>
    <name evidence="12" type="ORF">FisN_5Hh396</name>
</gene>
<evidence type="ECO:0000256" key="2">
    <source>
        <dbReference type="ARBA" id="ARBA00012552"/>
    </source>
</evidence>
<dbReference type="Gene3D" id="3.40.50.300">
    <property type="entry name" value="P-loop containing nucleotide triphosphate hydrolases"/>
    <property type="match status" value="2"/>
</dbReference>
<keyword evidence="4 12" id="KW-0378">Hydrolase</keyword>
<feature type="region of interest" description="Disordered" evidence="9">
    <location>
        <begin position="228"/>
        <end position="268"/>
    </location>
</feature>
<evidence type="ECO:0000256" key="6">
    <source>
        <dbReference type="ARBA" id="ARBA00022840"/>
    </source>
</evidence>
<organism evidence="12 13">
    <name type="scientific">Fistulifera solaris</name>
    <name type="common">Oleaginous diatom</name>
    <dbReference type="NCBI Taxonomy" id="1519565"/>
    <lineage>
        <taxon>Eukaryota</taxon>
        <taxon>Sar</taxon>
        <taxon>Stramenopiles</taxon>
        <taxon>Ochrophyta</taxon>
        <taxon>Bacillariophyta</taxon>
        <taxon>Bacillariophyceae</taxon>
        <taxon>Bacillariophycidae</taxon>
        <taxon>Naviculales</taxon>
        <taxon>Naviculaceae</taxon>
        <taxon>Fistulifera</taxon>
    </lineage>
</organism>
<accession>A0A1Z5JSK1</accession>
<evidence type="ECO:0000313" key="13">
    <source>
        <dbReference type="Proteomes" id="UP000198406"/>
    </source>
</evidence>
<dbReference type="FunFam" id="3.40.50.300:FF:000637">
    <property type="entry name" value="ATP-dependent RNA helicase DHX37/DHR1"/>
    <property type="match status" value="1"/>
</dbReference>
<dbReference type="GO" id="GO:0005730">
    <property type="term" value="C:nucleolus"/>
    <property type="evidence" value="ECO:0007669"/>
    <property type="project" value="TreeGrafter"/>
</dbReference>
<comment type="similarity">
    <text evidence="1">Belongs to the DEAD box helicase family. DEAH subfamily.</text>
</comment>
<feature type="compositionally biased region" description="Acidic residues" evidence="9">
    <location>
        <begin position="675"/>
        <end position="686"/>
    </location>
</feature>
<proteinExistence type="inferred from homology"/>
<evidence type="ECO:0000256" key="4">
    <source>
        <dbReference type="ARBA" id="ARBA00022801"/>
    </source>
</evidence>
<dbReference type="EC" id="3.6.4.13" evidence="2"/>
<feature type="coiled-coil region" evidence="8">
    <location>
        <begin position="93"/>
        <end position="127"/>
    </location>
</feature>
<evidence type="ECO:0000259" key="10">
    <source>
        <dbReference type="PROSITE" id="PS51192"/>
    </source>
</evidence>
<dbReference type="PANTHER" id="PTHR18934">
    <property type="entry name" value="ATP-DEPENDENT RNA HELICASE"/>
    <property type="match status" value="1"/>
</dbReference>